<evidence type="ECO:0000256" key="2">
    <source>
        <dbReference type="ARBA" id="ARBA00022771"/>
    </source>
</evidence>
<dbReference type="Gene3D" id="6.10.140.2220">
    <property type="match status" value="1"/>
</dbReference>
<dbReference type="PROSITE" id="PS00092">
    <property type="entry name" value="N6_MTASE"/>
    <property type="match status" value="1"/>
</dbReference>
<evidence type="ECO:0000256" key="4">
    <source>
        <dbReference type="PROSITE-ProRule" id="PRU00134"/>
    </source>
</evidence>
<accession>A0A4Y7TAL7</accession>
<protein>
    <submittedName>
        <fullName evidence="7">SET domain-containing protein</fullName>
    </submittedName>
</protein>
<organism evidence="7 8">
    <name type="scientific">Coprinellus micaceus</name>
    <name type="common">Glistening ink-cap mushroom</name>
    <name type="synonym">Coprinus micaceus</name>
    <dbReference type="NCBI Taxonomy" id="71717"/>
    <lineage>
        <taxon>Eukaryota</taxon>
        <taxon>Fungi</taxon>
        <taxon>Dikarya</taxon>
        <taxon>Basidiomycota</taxon>
        <taxon>Agaricomycotina</taxon>
        <taxon>Agaricomycetes</taxon>
        <taxon>Agaricomycetidae</taxon>
        <taxon>Agaricales</taxon>
        <taxon>Agaricineae</taxon>
        <taxon>Psathyrellaceae</taxon>
        <taxon>Coprinellus</taxon>
    </lineage>
</organism>
<dbReference type="InterPro" id="IPR002893">
    <property type="entry name" value="Znf_MYND"/>
</dbReference>
<dbReference type="GO" id="GO:0008270">
    <property type="term" value="F:zinc ion binding"/>
    <property type="evidence" value="ECO:0007669"/>
    <property type="project" value="UniProtKB-KW"/>
</dbReference>
<name>A0A4Y7TAL7_COPMI</name>
<comment type="caution">
    <text evidence="7">The sequence shown here is derived from an EMBL/GenBank/DDBJ whole genome shotgun (WGS) entry which is preliminary data.</text>
</comment>
<keyword evidence="8" id="KW-1185">Reference proteome</keyword>
<dbReference type="OrthoDB" id="5945798at2759"/>
<evidence type="ECO:0000256" key="1">
    <source>
        <dbReference type="ARBA" id="ARBA00022723"/>
    </source>
</evidence>
<dbReference type="GO" id="GO:0008168">
    <property type="term" value="F:methyltransferase activity"/>
    <property type="evidence" value="ECO:0007669"/>
    <property type="project" value="InterPro"/>
</dbReference>
<dbReference type="CDD" id="cd20071">
    <property type="entry name" value="SET_SMYD"/>
    <property type="match status" value="1"/>
</dbReference>
<dbReference type="STRING" id="71717.A0A4Y7TAL7"/>
<evidence type="ECO:0000256" key="3">
    <source>
        <dbReference type="ARBA" id="ARBA00022833"/>
    </source>
</evidence>
<evidence type="ECO:0000259" key="5">
    <source>
        <dbReference type="PROSITE" id="PS50280"/>
    </source>
</evidence>
<dbReference type="AlphaFoldDB" id="A0A4Y7TAL7"/>
<feature type="domain" description="SET" evidence="5">
    <location>
        <begin position="11"/>
        <end position="251"/>
    </location>
</feature>
<proteinExistence type="predicted"/>
<keyword evidence="2 4" id="KW-0863">Zinc-finger</keyword>
<dbReference type="PANTHER" id="PTHR12197:SF251">
    <property type="entry name" value="EG:BACR7C10.4 PROTEIN"/>
    <property type="match status" value="1"/>
</dbReference>
<dbReference type="EMBL" id="QPFP01000022">
    <property type="protein sequence ID" value="TEB30642.1"/>
    <property type="molecule type" value="Genomic_DNA"/>
</dbReference>
<dbReference type="InterPro" id="IPR050869">
    <property type="entry name" value="H3K4_H4K5_MeTrfase"/>
</dbReference>
<dbReference type="GO" id="GO:0032259">
    <property type="term" value="P:methylation"/>
    <property type="evidence" value="ECO:0007669"/>
    <property type="project" value="InterPro"/>
</dbReference>
<dbReference type="InterPro" id="IPR002052">
    <property type="entry name" value="DNA_methylase_N6_adenine_CS"/>
</dbReference>
<dbReference type="InterPro" id="IPR001214">
    <property type="entry name" value="SET_dom"/>
</dbReference>
<dbReference type="SUPFAM" id="SSF144232">
    <property type="entry name" value="HIT/MYND zinc finger-like"/>
    <property type="match status" value="1"/>
</dbReference>
<dbReference type="PROSITE" id="PS50280">
    <property type="entry name" value="SET"/>
    <property type="match status" value="1"/>
</dbReference>
<evidence type="ECO:0000313" key="8">
    <source>
        <dbReference type="Proteomes" id="UP000298030"/>
    </source>
</evidence>
<dbReference type="Pfam" id="PF01753">
    <property type="entry name" value="zf-MYND"/>
    <property type="match status" value="1"/>
</dbReference>
<dbReference type="Gene3D" id="2.170.270.10">
    <property type="entry name" value="SET domain"/>
    <property type="match status" value="1"/>
</dbReference>
<keyword evidence="3" id="KW-0862">Zinc</keyword>
<dbReference type="Proteomes" id="UP000298030">
    <property type="component" value="Unassembled WGS sequence"/>
</dbReference>
<evidence type="ECO:0000313" key="7">
    <source>
        <dbReference type="EMBL" id="TEB30642.1"/>
    </source>
</evidence>
<keyword evidence="1" id="KW-0479">Metal-binding</keyword>
<dbReference type="GO" id="GO:0005634">
    <property type="term" value="C:nucleus"/>
    <property type="evidence" value="ECO:0007669"/>
    <property type="project" value="TreeGrafter"/>
</dbReference>
<dbReference type="PANTHER" id="PTHR12197">
    <property type="entry name" value="HISTONE-LYSINE N-METHYLTRANSFERASE SMYD"/>
    <property type="match status" value="1"/>
</dbReference>
<dbReference type="Gene3D" id="1.10.220.160">
    <property type="match status" value="1"/>
</dbReference>
<gene>
    <name evidence="7" type="ORF">FA13DRAFT_1755046</name>
</gene>
<evidence type="ECO:0000259" key="6">
    <source>
        <dbReference type="PROSITE" id="PS50865"/>
    </source>
</evidence>
<dbReference type="Pfam" id="PF00856">
    <property type="entry name" value="SET"/>
    <property type="match status" value="1"/>
</dbReference>
<dbReference type="GO" id="GO:0003676">
    <property type="term" value="F:nucleic acid binding"/>
    <property type="evidence" value="ECO:0007669"/>
    <property type="project" value="InterPro"/>
</dbReference>
<feature type="domain" description="MYND-type" evidence="6">
    <location>
        <begin position="56"/>
        <end position="95"/>
    </location>
</feature>
<dbReference type="SUPFAM" id="SSF82199">
    <property type="entry name" value="SET domain"/>
    <property type="match status" value="1"/>
</dbReference>
<reference evidence="7 8" key="1">
    <citation type="journal article" date="2019" name="Nat. Ecol. Evol.">
        <title>Megaphylogeny resolves global patterns of mushroom evolution.</title>
        <authorList>
            <person name="Varga T."/>
            <person name="Krizsan K."/>
            <person name="Foldi C."/>
            <person name="Dima B."/>
            <person name="Sanchez-Garcia M."/>
            <person name="Sanchez-Ramirez S."/>
            <person name="Szollosi G.J."/>
            <person name="Szarkandi J.G."/>
            <person name="Papp V."/>
            <person name="Albert L."/>
            <person name="Andreopoulos W."/>
            <person name="Angelini C."/>
            <person name="Antonin V."/>
            <person name="Barry K.W."/>
            <person name="Bougher N.L."/>
            <person name="Buchanan P."/>
            <person name="Buyck B."/>
            <person name="Bense V."/>
            <person name="Catcheside P."/>
            <person name="Chovatia M."/>
            <person name="Cooper J."/>
            <person name="Damon W."/>
            <person name="Desjardin D."/>
            <person name="Finy P."/>
            <person name="Geml J."/>
            <person name="Haridas S."/>
            <person name="Hughes K."/>
            <person name="Justo A."/>
            <person name="Karasinski D."/>
            <person name="Kautmanova I."/>
            <person name="Kiss B."/>
            <person name="Kocsube S."/>
            <person name="Kotiranta H."/>
            <person name="LaButti K.M."/>
            <person name="Lechner B.E."/>
            <person name="Liimatainen K."/>
            <person name="Lipzen A."/>
            <person name="Lukacs Z."/>
            <person name="Mihaltcheva S."/>
            <person name="Morgado L.N."/>
            <person name="Niskanen T."/>
            <person name="Noordeloos M.E."/>
            <person name="Ohm R.A."/>
            <person name="Ortiz-Santana B."/>
            <person name="Ovrebo C."/>
            <person name="Racz N."/>
            <person name="Riley R."/>
            <person name="Savchenko A."/>
            <person name="Shiryaev A."/>
            <person name="Soop K."/>
            <person name="Spirin V."/>
            <person name="Szebenyi C."/>
            <person name="Tomsovsky M."/>
            <person name="Tulloss R.E."/>
            <person name="Uehling J."/>
            <person name="Grigoriev I.V."/>
            <person name="Vagvolgyi C."/>
            <person name="Papp T."/>
            <person name="Martin F.M."/>
            <person name="Miettinen O."/>
            <person name="Hibbett D.S."/>
            <person name="Nagy L.G."/>
        </authorList>
    </citation>
    <scope>NUCLEOTIDE SEQUENCE [LARGE SCALE GENOMIC DNA]</scope>
    <source>
        <strain evidence="7 8">FP101781</strain>
    </source>
</reference>
<sequence>MNAEWVPPSTALVELHPDPKARSKAVARRDIPVGSTIFSAPAFATALLEGEKGHRCDYCLREQSTLKKCSSCGSYWYCDAKCQNEHWQAGHKRVCKKINQFTNSMAFQQLEKHGRMDSFLLTHLLAHLSTLSEPYSPEVSTELSITLSLLPGPSGDCAASNPPYCPIKPPPPSEDLVTDIYSRFGNNNFTIHSHLNSIAHGIFPQASRMFNHLCTPNAVAKYVLKPGEVAAMEVVSLRDISSGEEVCIPYIDPALMQTRHKVFQITYGFTCDCPTCTFLQKVGQIPDPSLEHGDLIQLGLKLREFVGVEHYLKTGKLEKKTLEELPKPLRSVLNESYMAELSETFSKSSHEGNYAKAADSGVTLLALYLLIGMHLLEMAKTQWNHSFVALTPSGEEKEVSKGIVLQLLDLSRQTLQVLGTEGDSETGPFKEIGVLESLVRDV</sequence>
<dbReference type="PROSITE" id="PS50865">
    <property type="entry name" value="ZF_MYND_2"/>
    <property type="match status" value="1"/>
</dbReference>
<dbReference type="InterPro" id="IPR046341">
    <property type="entry name" value="SET_dom_sf"/>
</dbReference>